<dbReference type="Gene3D" id="3.40.50.850">
    <property type="entry name" value="Isochorismatase-like"/>
    <property type="match status" value="1"/>
</dbReference>
<dbReference type="Pfam" id="PF00857">
    <property type="entry name" value="Isochorismatase"/>
    <property type="match status" value="1"/>
</dbReference>
<dbReference type="Proteomes" id="UP000242818">
    <property type="component" value="Unassembled WGS sequence"/>
</dbReference>
<feature type="domain" description="Isochorismatase-like" evidence="2">
    <location>
        <begin position="7"/>
        <end position="173"/>
    </location>
</feature>
<name>A0A1C4CV09_9BACT</name>
<dbReference type="InterPro" id="IPR000868">
    <property type="entry name" value="Isochorismatase-like_dom"/>
</dbReference>
<dbReference type="AlphaFoldDB" id="A0A1C4CV09"/>
<dbReference type="OrthoDB" id="9785724at2"/>
<keyword evidence="4" id="KW-1185">Reference proteome</keyword>
<dbReference type="InterPro" id="IPR036380">
    <property type="entry name" value="Isochorismatase-like_sf"/>
</dbReference>
<dbReference type="PANTHER" id="PTHR43540:SF1">
    <property type="entry name" value="ISOCHORISMATASE HYDROLASE"/>
    <property type="match status" value="1"/>
</dbReference>
<reference evidence="3 4" key="1">
    <citation type="submission" date="2016-08" db="EMBL/GenBank/DDBJ databases">
        <authorList>
            <person name="Seilhamer J.J."/>
        </authorList>
    </citation>
    <scope>NUCLEOTIDE SEQUENCE [LARGE SCALE GENOMIC DNA]</scope>
    <source>
        <strain evidence="3 4">A37T2</strain>
    </source>
</reference>
<keyword evidence="1" id="KW-0378">Hydrolase</keyword>
<dbReference type="SUPFAM" id="SSF52499">
    <property type="entry name" value="Isochorismatase-like hydrolases"/>
    <property type="match status" value="1"/>
</dbReference>
<protein>
    <submittedName>
        <fullName evidence="3">Nicotinamidase-related amidase</fullName>
    </submittedName>
</protein>
<dbReference type="STRING" id="1335309.GA0116948_104312"/>
<evidence type="ECO:0000259" key="2">
    <source>
        <dbReference type="Pfam" id="PF00857"/>
    </source>
</evidence>
<dbReference type="PANTHER" id="PTHR43540">
    <property type="entry name" value="PEROXYUREIDOACRYLATE/UREIDOACRYLATE AMIDOHYDROLASE-RELATED"/>
    <property type="match status" value="1"/>
</dbReference>
<dbReference type="EMBL" id="FMAR01000004">
    <property type="protein sequence ID" value="SCC22897.1"/>
    <property type="molecule type" value="Genomic_DNA"/>
</dbReference>
<evidence type="ECO:0000313" key="4">
    <source>
        <dbReference type="Proteomes" id="UP000242818"/>
    </source>
</evidence>
<accession>A0A1C4CV09</accession>
<proteinExistence type="predicted"/>
<sequence length="187" mass="20688">MEPSVKTALLVMDMQSSVLSNHANAPTLVANVSKAIAHARQHSIPVIFIAVSFRAGLPEVSANNKGFSTFLQKEQWTPEFATEHVKIHPGLAVQPADIMVVKRRVSAFTGSDLEVILRSNNIQHLVLTGYATSGVVLSTLREAADKDYQLTVLEDCCNDWDEEVHRVLTTKVFVWQADVLPLAQWLQ</sequence>
<organism evidence="3 4">
    <name type="scientific">Chitinophaga costaii</name>
    <dbReference type="NCBI Taxonomy" id="1335309"/>
    <lineage>
        <taxon>Bacteria</taxon>
        <taxon>Pseudomonadati</taxon>
        <taxon>Bacteroidota</taxon>
        <taxon>Chitinophagia</taxon>
        <taxon>Chitinophagales</taxon>
        <taxon>Chitinophagaceae</taxon>
        <taxon>Chitinophaga</taxon>
    </lineage>
</organism>
<evidence type="ECO:0000313" key="3">
    <source>
        <dbReference type="EMBL" id="SCC22897.1"/>
    </source>
</evidence>
<gene>
    <name evidence="3" type="ORF">GA0116948_104312</name>
</gene>
<dbReference type="CDD" id="cd00431">
    <property type="entry name" value="cysteine_hydrolases"/>
    <property type="match status" value="1"/>
</dbReference>
<dbReference type="RefSeq" id="WP_089711069.1">
    <property type="nucleotide sequence ID" value="NZ_FMAR01000004.1"/>
</dbReference>
<dbReference type="GO" id="GO:0016787">
    <property type="term" value="F:hydrolase activity"/>
    <property type="evidence" value="ECO:0007669"/>
    <property type="project" value="UniProtKB-KW"/>
</dbReference>
<evidence type="ECO:0000256" key="1">
    <source>
        <dbReference type="ARBA" id="ARBA00022801"/>
    </source>
</evidence>
<dbReference type="InterPro" id="IPR050272">
    <property type="entry name" value="Isochorismatase-like_hydrls"/>
</dbReference>